<sequence length="117" mass="13325">MINYGRPGLRGFRLSHSLFVQIPWFSRKSRRRSPIVEAPPQGVFWCSFIHRKLKEFTLIEITQSDTVILNVSTWSRGSSHVVTTHTETTSGLPTGFIAFIETHMKTGSALFTVFSHM</sequence>
<proteinExistence type="predicted"/>
<evidence type="ECO:0000313" key="2">
    <source>
        <dbReference type="Proteomes" id="UP001434883"/>
    </source>
</evidence>
<dbReference type="Proteomes" id="UP001434883">
    <property type="component" value="Unassembled WGS sequence"/>
</dbReference>
<protein>
    <submittedName>
        <fullName evidence="1">Uncharacterized protein</fullName>
    </submittedName>
</protein>
<gene>
    <name evidence="1" type="ORF">XENOCAPTIV_017679</name>
</gene>
<keyword evidence="2" id="KW-1185">Reference proteome</keyword>
<reference evidence="1 2" key="1">
    <citation type="submission" date="2021-06" db="EMBL/GenBank/DDBJ databases">
        <authorList>
            <person name="Palmer J.M."/>
        </authorList>
    </citation>
    <scope>NUCLEOTIDE SEQUENCE [LARGE SCALE GENOMIC DNA]</scope>
    <source>
        <strain evidence="1 2">XC_2019</strain>
        <tissue evidence="1">Muscle</tissue>
    </source>
</reference>
<organism evidence="1 2">
    <name type="scientific">Xenoophorus captivus</name>
    <dbReference type="NCBI Taxonomy" id="1517983"/>
    <lineage>
        <taxon>Eukaryota</taxon>
        <taxon>Metazoa</taxon>
        <taxon>Chordata</taxon>
        <taxon>Craniata</taxon>
        <taxon>Vertebrata</taxon>
        <taxon>Euteleostomi</taxon>
        <taxon>Actinopterygii</taxon>
        <taxon>Neopterygii</taxon>
        <taxon>Teleostei</taxon>
        <taxon>Neoteleostei</taxon>
        <taxon>Acanthomorphata</taxon>
        <taxon>Ovalentaria</taxon>
        <taxon>Atherinomorphae</taxon>
        <taxon>Cyprinodontiformes</taxon>
        <taxon>Goodeidae</taxon>
        <taxon>Xenoophorus</taxon>
    </lineage>
</organism>
<name>A0ABV0R283_9TELE</name>
<accession>A0ABV0R283</accession>
<comment type="caution">
    <text evidence="1">The sequence shown here is derived from an EMBL/GenBank/DDBJ whole genome shotgun (WGS) entry which is preliminary data.</text>
</comment>
<evidence type="ECO:0000313" key="1">
    <source>
        <dbReference type="EMBL" id="MEQ2201771.1"/>
    </source>
</evidence>
<dbReference type="EMBL" id="JAHRIN010028896">
    <property type="protein sequence ID" value="MEQ2201771.1"/>
    <property type="molecule type" value="Genomic_DNA"/>
</dbReference>